<proteinExistence type="predicted"/>
<dbReference type="Proteomes" id="UP000294847">
    <property type="component" value="Chromosome 2"/>
</dbReference>
<protein>
    <submittedName>
        <fullName evidence="1">Uncharacterized protein</fullName>
    </submittedName>
</protein>
<organism evidence="1 2">
    <name type="scientific">Pyricularia oryzae</name>
    <name type="common">Rice blast fungus</name>
    <name type="synonym">Magnaporthe oryzae</name>
    <dbReference type="NCBI Taxonomy" id="318829"/>
    <lineage>
        <taxon>Eukaryota</taxon>
        <taxon>Fungi</taxon>
        <taxon>Dikarya</taxon>
        <taxon>Ascomycota</taxon>
        <taxon>Pezizomycotina</taxon>
        <taxon>Sordariomycetes</taxon>
        <taxon>Sordariomycetidae</taxon>
        <taxon>Magnaporthales</taxon>
        <taxon>Pyriculariaceae</taxon>
        <taxon>Pyricularia</taxon>
    </lineage>
</organism>
<gene>
    <name evidence="1" type="ORF">PoMZ_01001</name>
</gene>
<evidence type="ECO:0000313" key="1">
    <source>
        <dbReference type="EMBL" id="QBZ56095.1"/>
    </source>
</evidence>
<evidence type="ECO:0000313" key="2">
    <source>
        <dbReference type="Proteomes" id="UP000294847"/>
    </source>
</evidence>
<name>A0A4V1C5E4_PYROR</name>
<dbReference type="AlphaFoldDB" id="A0A4V1C5E4"/>
<reference evidence="1 2" key="1">
    <citation type="journal article" date="2019" name="Mol. Biol. Evol.">
        <title>Blast fungal genomes show frequent chromosomal changes, gene gains and losses, and effector gene turnover.</title>
        <authorList>
            <person name="Gomez Luciano L.B."/>
            <person name="Jason Tsai I."/>
            <person name="Chuma I."/>
            <person name="Tosa Y."/>
            <person name="Chen Y.H."/>
            <person name="Li J.Y."/>
            <person name="Li M.Y."/>
            <person name="Jade Lu M.Y."/>
            <person name="Nakayashiki H."/>
            <person name="Li W.H."/>
        </authorList>
    </citation>
    <scope>NUCLEOTIDE SEQUENCE [LARGE SCALE GENOMIC DNA]</scope>
    <source>
        <strain evidence="1">MZ5-1-6</strain>
    </source>
</reference>
<accession>A0A4V1C5E4</accession>
<dbReference type="EMBL" id="CP034205">
    <property type="protein sequence ID" value="QBZ56095.1"/>
    <property type="molecule type" value="Genomic_DNA"/>
</dbReference>
<sequence>MMQVGSKTSGYSRAFGRIESIHYTLQDDYNSEGSKIH</sequence>